<accession>V3ZE60</accession>
<dbReference type="KEGG" id="lgi:LOTGIDRAFT_176855"/>
<dbReference type="Pfam" id="PF00023">
    <property type="entry name" value="Ank"/>
    <property type="match status" value="1"/>
</dbReference>
<dbReference type="Gene3D" id="1.25.40.20">
    <property type="entry name" value="Ankyrin repeat-containing domain"/>
    <property type="match status" value="2"/>
</dbReference>
<feature type="repeat" description="ANK" evidence="3">
    <location>
        <begin position="7"/>
        <end position="39"/>
    </location>
</feature>
<protein>
    <submittedName>
        <fullName evidence="4">Uncharacterized protein</fullName>
    </submittedName>
</protein>
<dbReference type="PROSITE" id="PS50088">
    <property type="entry name" value="ANK_REPEAT"/>
    <property type="match status" value="1"/>
</dbReference>
<dbReference type="AlphaFoldDB" id="V3ZE60"/>
<keyword evidence="1" id="KW-0677">Repeat</keyword>
<proteinExistence type="predicted"/>
<feature type="non-terminal residue" evidence="4">
    <location>
        <position position="1"/>
    </location>
</feature>
<name>V3ZE60_LOTGI</name>
<dbReference type="EMBL" id="KB202609">
    <property type="protein sequence ID" value="ESO89393.1"/>
    <property type="molecule type" value="Genomic_DNA"/>
</dbReference>
<dbReference type="Proteomes" id="UP000030746">
    <property type="component" value="Unassembled WGS sequence"/>
</dbReference>
<evidence type="ECO:0000256" key="1">
    <source>
        <dbReference type="ARBA" id="ARBA00022737"/>
    </source>
</evidence>
<evidence type="ECO:0000256" key="3">
    <source>
        <dbReference type="PROSITE-ProRule" id="PRU00023"/>
    </source>
</evidence>
<gene>
    <name evidence="4" type="ORF">LOTGIDRAFT_176855</name>
</gene>
<sequence length="112" mass="12319">VNVADLWKFTPLHEAASKGKFEICKLLLKHGADANKKNRDSHTPIDLVKEGDQDVGDLLRGDAALLEAAKKGNLARVQKLATPENINCRDTQGRNSTPLHLAGYFQLKTFVV</sequence>
<organism evidence="4 5">
    <name type="scientific">Lottia gigantea</name>
    <name type="common">Giant owl limpet</name>
    <dbReference type="NCBI Taxonomy" id="225164"/>
    <lineage>
        <taxon>Eukaryota</taxon>
        <taxon>Metazoa</taxon>
        <taxon>Spiralia</taxon>
        <taxon>Lophotrochozoa</taxon>
        <taxon>Mollusca</taxon>
        <taxon>Gastropoda</taxon>
        <taxon>Patellogastropoda</taxon>
        <taxon>Lottioidea</taxon>
        <taxon>Lottiidae</taxon>
        <taxon>Lottia</taxon>
    </lineage>
</organism>
<evidence type="ECO:0000313" key="4">
    <source>
        <dbReference type="EMBL" id="ESO89393.1"/>
    </source>
</evidence>
<evidence type="ECO:0000313" key="5">
    <source>
        <dbReference type="Proteomes" id="UP000030746"/>
    </source>
</evidence>
<keyword evidence="5" id="KW-1185">Reference proteome</keyword>
<keyword evidence="2 3" id="KW-0040">ANK repeat</keyword>
<dbReference type="InterPro" id="IPR002110">
    <property type="entry name" value="Ankyrin_rpt"/>
</dbReference>
<dbReference type="SUPFAM" id="SSF48403">
    <property type="entry name" value="Ankyrin repeat"/>
    <property type="match status" value="1"/>
</dbReference>
<dbReference type="OrthoDB" id="4772757at2759"/>
<dbReference type="GeneID" id="20244041"/>
<dbReference type="PANTHER" id="PTHR24171">
    <property type="entry name" value="ANKYRIN REPEAT DOMAIN-CONTAINING PROTEIN 39-RELATED"/>
    <property type="match status" value="1"/>
</dbReference>
<dbReference type="OMA" id="YEFGIVI"/>
<dbReference type="PROSITE" id="PS50297">
    <property type="entry name" value="ANK_REP_REGION"/>
    <property type="match status" value="1"/>
</dbReference>
<evidence type="ECO:0000256" key="2">
    <source>
        <dbReference type="ARBA" id="ARBA00023043"/>
    </source>
</evidence>
<reference evidence="4 5" key="1">
    <citation type="journal article" date="2013" name="Nature">
        <title>Insights into bilaterian evolution from three spiralian genomes.</title>
        <authorList>
            <person name="Simakov O."/>
            <person name="Marletaz F."/>
            <person name="Cho S.J."/>
            <person name="Edsinger-Gonzales E."/>
            <person name="Havlak P."/>
            <person name="Hellsten U."/>
            <person name="Kuo D.H."/>
            <person name="Larsson T."/>
            <person name="Lv J."/>
            <person name="Arendt D."/>
            <person name="Savage R."/>
            <person name="Osoegawa K."/>
            <person name="de Jong P."/>
            <person name="Grimwood J."/>
            <person name="Chapman J.A."/>
            <person name="Shapiro H."/>
            <person name="Aerts A."/>
            <person name="Otillar R.P."/>
            <person name="Terry A.Y."/>
            <person name="Boore J.L."/>
            <person name="Grigoriev I.V."/>
            <person name="Lindberg D.R."/>
            <person name="Seaver E.C."/>
            <person name="Weisblat D.A."/>
            <person name="Putnam N.H."/>
            <person name="Rokhsar D.S."/>
        </authorList>
    </citation>
    <scope>NUCLEOTIDE SEQUENCE [LARGE SCALE GENOMIC DNA]</scope>
</reference>
<dbReference type="InterPro" id="IPR036770">
    <property type="entry name" value="Ankyrin_rpt-contain_sf"/>
</dbReference>
<dbReference type="SMART" id="SM00248">
    <property type="entry name" value="ANK"/>
    <property type="match status" value="2"/>
</dbReference>
<dbReference type="STRING" id="225164.V3ZE60"/>
<dbReference type="RefSeq" id="XP_009059919.1">
    <property type="nucleotide sequence ID" value="XM_009061671.1"/>
</dbReference>
<dbReference type="CTD" id="20244041"/>